<organism evidence="4 5">
    <name type="scientific">Cavenderia fasciculata</name>
    <name type="common">Slime mold</name>
    <name type="synonym">Dictyostelium fasciculatum</name>
    <dbReference type="NCBI Taxonomy" id="261658"/>
    <lineage>
        <taxon>Eukaryota</taxon>
        <taxon>Amoebozoa</taxon>
        <taxon>Evosea</taxon>
        <taxon>Eumycetozoa</taxon>
        <taxon>Dictyostelia</taxon>
        <taxon>Acytosteliales</taxon>
        <taxon>Cavenderiaceae</taxon>
        <taxon>Cavenderia</taxon>
    </lineage>
</organism>
<dbReference type="SMART" id="SM01041">
    <property type="entry name" value="BRO1"/>
    <property type="match status" value="1"/>
</dbReference>
<evidence type="ECO:0000259" key="3">
    <source>
        <dbReference type="PROSITE" id="PS51180"/>
    </source>
</evidence>
<evidence type="ECO:0000256" key="1">
    <source>
        <dbReference type="ARBA" id="ARBA00008901"/>
    </source>
</evidence>
<dbReference type="KEGG" id="dfa:DFA_11998"/>
<dbReference type="GeneID" id="14865898"/>
<dbReference type="AlphaFoldDB" id="F4QF74"/>
<dbReference type="Gene3D" id="1.25.40.280">
    <property type="entry name" value="alix/aip1 like domains"/>
    <property type="match status" value="1"/>
</dbReference>
<protein>
    <recommendedName>
        <fullName evidence="3">BRO1 domain-containing protein</fullName>
    </recommendedName>
</protein>
<feature type="compositionally biased region" description="Low complexity" evidence="2">
    <location>
        <begin position="516"/>
        <end position="530"/>
    </location>
</feature>
<dbReference type="Proteomes" id="UP000007797">
    <property type="component" value="Unassembled WGS sequence"/>
</dbReference>
<feature type="region of interest" description="Disordered" evidence="2">
    <location>
        <begin position="120"/>
        <end position="202"/>
    </location>
</feature>
<dbReference type="PANTHER" id="PTHR23032:SF13">
    <property type="entry name" value="BRO1 DOMAIN-CONTAINING PROTEIN BROX"/>
    <property type="match status" value="1"/>
</dbReference>
<dbReference type="PROSITE" id="PS51180">
    <property type="entry name" value="BRO1"/>
    <property type="match status" value="1"/>
</dbReference>
<reference evidence="5" key="1">
    <citation type="journal article" date="2011" name="Genome Res.">
        <title>Phylogeny-wide analysis of social amoeba genomes highlights ancient origins for complex intercellular communication.</title>
        <authorList>
            <person name="Heidel A.J."/>
            <person name="Lawal H.M."/>
            <person name="Felder M."/>
            <person name="Schilde C."/>
            <person name="Helps N.R."/>
            <person name="Tunggal B."/>
            <person name="Rivero F."/>
            <person name="John U."/>
            <person name="Schleicher M."/>
            <person name="Eichinger L."/>
            <person name="Platzer M."/>
            <person name="Noegel A.A."/>
            <person name="Schaap P."/>
            <person name="Gloeckner G."/>
        </authorList>
    </citation>
    <scope>NUCLEOTIDE SEQUENCE [LARGE SCALE GENOMIC DNA]</scope>
    <source>
        <strain evidence="5">SH3</strain>
    </source>
</reference>
<evidence type="ECO:0000256" key="2">
    <source>
        <dbReference type="SAM" id="MobiDB-lite"/>
    </source>
</evidence>
<dbReference type="RefSeq" id="XP_004350937.1">
    <property type="nucleotide sequence ID" value="XM_004350885.1"/>
</dbReference>
<evidence type="ECO:0000313" key="4">
    <source>
        <dbReference type="EMBL" id="EGG14228.1"/>
    </source>
</evidence>
<sequence>MENIPEIQFDQYCFFIHRLKLRSTLNYRTKLPTLAKDQAGSPLIVKIAKELNDASESYNTFYYSEKAKNLAEINIEELTECVNNYVSLLGGFVGGSKLFQLPIVQPDDNEVIVVAGQSNNHHHQHNNHSHDDDEDGDSTSKMHQEEGESTTNHSDNEGDEEKKDNDDKEDKEEEEFQLPKISGTTTTTSSKSSSSSTSSSMNDSIRKNLQFQWGTIFGTERICKSSDVVVELISVLMNLGVWYLGYSEFLVSKSQTTAGSDSIDEEQRKVVYDYLLKAAGIFEWIMEKTPTLGLDLAGVNILDFNSTILRALYLQSIGQAQEISIGRAFKKNTSRSIITKLAVDTASIYGEIGSLLEGMDQITENRLERFMLFCRFKQQLYRALAINQQAYVLNQTHQYGAAIATGNQSRELVKKALTLIRPLACITLSVESMKLPITVLQKMIEADQTRFERENKVIGFQTVPDQTPDLPEGNRLAKARPFVLPMLSPLWDSKTFDQFDSSRKLSETDINSLIVQSPSSSSTSNSPVLSSKDKDKDNDYININSKEKEKDSNNNSSPKSEKKECLIN</sequence>
<feature type="compositionally biased region" description="Basic and acidic residues" evidence="2">
    <location>
        <begin position="531"/>
        <end position="552"/>
    </location>
</feature>
<feature type="compositionally biased region" description="Basic and acidic residues" evidence="2">
    <location>
        <begin position="559"/>
        <end position="568"/>
    </location>
</feature>
<dbReference type="InterPro" id="IPR038499">
    <property type="entry name" value="BRO1_sf"/>
</dbReference>
<dbReference type="STRING" id="1054147.F4QF74"/>
<dbReference type="PANTHER" id="PTHR23032">
    <property type="entry name" value="BRO1 DOMAIN-CONTAINING PROTEIN BROX"/>
    <property type="match status" value="1"/>
</dbReference>
<feature type="compositionally biased region" description="Basic and acidic residues" evidence="2">
    <location>
        <begin position="154"/>
        <end position="168"/>
    </location>
</feature>
<accession>F4QF74</accession>
<comment type="similarity">
    <text evidence="1">Belongs to the BROX family.</text>
</comment>
<name>F4QF74_CACFS</name>
<dbReference type="InterPro" id="IPR004328">
    <property type="entry name" value="BRO1_dom"/>
</dbReference>
<feature type="domain" description="BRO1" evidence="3">
    <location>
        <begin position="202"/>
        <end position="568"/>
    </location>
</feature>
<dbReference type="InterPro" id="IPR038898">
    <property type="entry name" value="BROX"/>
</dbReference>
<dbReference type="OMA" id="WYLGYSE"/>
<dbReference type="Pfam" id="PF03097">
    <property type="entry name" value="BRO1"/>
    <property type="match status" value="1"/>
</dbReference>
<feature type="compositionally biased region" description="Low complexity" evidence="2">
    <location>
        <begin position="182"/>
        <end position="200"/>
    </location>
</feature>
<keyword evidence="5" id="KW-1185">Reference proteome</keyword>
<feature type="region of interest" description="Disordered" evidence="2">
    <location>
        <begin position="516"/>
        <end position="568"/>
    </location>
</feature>
<evidence type="ECO:0000313" key="5">
    <source>
        <dbReference type="Proteomes" id="UP000007797"/>
    </source>
</evidence>
<dbReference type="EMBL" id="GL883029">
    <property type="protein sequence ID" value="EGG14228.1"/>
    <property type="molecule type" value="Genomic_DNA"/>
</dbReference>
<gene>
    <name evidence="4" type="ORF">DFA_11998</name>
</gene>
<proteinExistence type="inferred from homology"/>
<dbReference type="OrthoDB" id="10266451at2759"/>